<dbReference type="GeneID" id="96294900"/>
<dbReference type="EMBL" id="BMUU01000018">
    <property type="protein sequence ID" value="GGY65665.1"/>
    <property type="molecule type" value="Genomic_DNA"/>
</dbReference>
<organism evidence="2 3">
    <name type="scientific">Streptomyces xanthochromogenes</name>
    <dbReference type="NCBI Taxonomy" id="67384"/>
    <lineage>
        <taxon>Bacteria</taxon>
        <taxon>Bacillati</taxon>
        <taxon>Actinomycetota</taxon>
        <taxon>Actinomycetes</taxon>
        <taxon>Kitasatosporales</taxon>
        <taxon>Streptomycetaceae</taxon>
        <taxon>Streptomyces</taxon>
    </lineage>
</organism>
<dbReference type="Pfam" id="PF22768">
    <property type="entry name" value="SPP1_Dit"/>
    <property type="match status" value="1"/>
</dbReference>
<feature type="domain" description="Siphovirus-type tail component C-terminal" evidence="1">
    <location>
        <begin position="192"/>
        <end position="279"/>
    </location>
</feature>
<dbReference type="Proteomes" id="UP000600946">
    <property type="component" value="Unassembled WGS sequence"/>
</dbReference>
<name>A0ABQ3ATL5_9ACTN</name>
<evidence type="ECO:0000259" key="1">
    <source>
        <dbReference type="Pfam" id="PF22768"/>
    </source>
</evidence>
<comment type="caution">
    <text evidence="2">The sequence shown here is derived from an EMBL/GenBank/DDBJ whole genome shotgun (WGS) entry which is preliminary data.</text>
</comment>
<reference evidence="3" key="1">
    <citation type="journal article" date="2019" name="Int. J. Syst. Evol. Microbiol.">
        <title>The Global Catalogue of Microorganisms (GCM) 10K type strain sequencing project: providing services to taxonomists for standard genome sequencing and annotation.</title>
        <authorList>
            <consortium name="The Broad Institute Genomics Platform"/>
            <consortium name="The Broad Institute Genome Sequencing Center for Infectious Disease"/>
            <person name="Wu L."/>
            <person name="Ma J."/>
        </authorList>
    </citation>
    <scope>NUCLEOTIDE SEQUENCE [LARGE SCALE GENOMIC DNA]</scope>
    <source>
        <strain evidence="3">JCM 4594</strain>
    </source>
</reference>
<protein>
    <recommendedName>
        <fullName evidence="1">Siphovirus-type tail component C-terminal domain-containing protein</fullName>
    </recommendedName>
</protein>
<evidence type="ECO:0000313" key="2">
    <source>
        <dbReference type="EMBL" id="GGY65665.1"/>
    </source>
</evidence>
<dbReference type="Gene3D" id="2.60.120.860">
    <property type="match status" value="1"/>
</dbReference>
<dbReference type="RefSeq" id="WP_190029228.1">
    <property type="nucleotide sequence ID" value="NZ_BMUU01000018.1"/>
</dbReference>
<accession>A0ABQ3ATL5</accession>
<keyword evidence="3" id="KW-1185">Reference proteome</keyword>
<gene>
    <name evidence="2" type="ORF">GCM10010326_70340</name>
</gene>
<evidence type="ECO:0000313" key="3">
    <source>
        <dbReference type="Proteomes" id="UP000600946"/>
    </source>
</evidence>
<sequence>MAPGDRVTHAGHVQFGDELLLGPGTPYRWQSLSGWEESPALDSGTVNRSDGHGAYPGRLLAQPRTITLDGIVIRTEPAQMSRAVRALSAATALCDDEVPLVVRLDAGPALLSWARCLRRAVPVGTGGYGVGVVQGAALQWEATDPRRYSLTERQIEARLPRAEPGLDWSNSLAWPLDWGAPGATGALPVLNEGDAPAHPLITFRGPVERPSLTNIGTGDAVEYDLALADGDELLVDTAAGTVTLNGAASRLYTATNRSAPEQTFTFPPGASDLAFRAAPGSSDPRASAVVRYRSAYW</sequence>
<dbReference type="InterPro" id="IPR054738">
    <property type="entry name" value="Siphovirus-type_tail_C"/>
</dbReference>
<proteinExistence type="predicted"/>